<dbReference type="InterPro" id="IPR001466">
    <property type="entry name" value="Beta-lactam-related"/>
</dbReference>
<dbReference type="PANTHER" id="PTHR46825">
    <property type="entry name" value="D-ALANYL-D-ALANINE-CARBOXYPEPTIDASE/ENDOPEPTIDASE AMPH"/>
    <property type="match status" value="1"/>
</dbReference>
<feature type="chain" id="PRO_5046993935" evidence="1">
    <location>
        <begin position="26"/>
        <end position="384"/>
    </location>
</feature>
<dbReference type="GO" id="GO:0016787">
    <property type="term" value="F:hydrolase activity"/>
    <property type="evidence" value="ECO:0007669"/>
    <property type="project" value="UniProtKB-KW"/>
</dbReference>
<organism evidence="3 4">
    <name type="scientific">Marinifilum caeruleilacunae</name>
    <dbReference type="NCBI Taxonomy" id="2499076"/>
    <lineage>
        <taxon>Bacteria</taxon>
        <taxon>Pseudomonadati</taxon>
        <taxon>Bacteroidota</taxon>
        <taxon>Bacteroidia</taxon>
        <taxon>Marinilabiliales</taxon>
        <taxon>Marinifilaceae</taxon>
    </lineage>
</organism>
<sequence>MHFKSYWMKIKLFALAILFVAIFQACTSSSFKQNIELKASEPGLIKEVDSIVIHKMNQYNIPGLSIGIIKNDSIIYSKGYGIRSIKNRGLVTENTVFHTASISKLFTAVAIMKLAEQNALRIDDKLVDILPDLLYNDKRVKEISIKNLLNHTSGLPDIGNYHWENYNQSDNSLKEYVLGLSLQLESEPNTEYHYSNLGYDILGHVIEKASGTSFDDFMKKHILNPSGMHQSDFRHFKIADSLQTAPHSKHWLSGNVYTRKTYPYTREHAASSTLNSSSKELSKWMISFLQLLENPKNGKNYAAMLAPSFESYPYMGLGFQLGKINAKNTIGHYGGDKGFRSYLLMIPEEKIGLVVLANCDYHEDFRQEILHPIAKRMLSKYKEH</sequence>
<dbReference type="Proteomes" id="UP000732105">
    <property type="component" value="Unassembled WGS sequence"/>
</dbReference>
<evidence type="ECO:0000259" key="2">
    <source>
        <dbReference type="Pfam" id="PF00144"/>
    </source>
</evidence>
<proteinExistence type="predicted"/>
<name>A0ABX1WQY0_9BACT</name>
<dbReference type="EMBL" id="RZNH01000002">
    <property type="protein sequence ID" value="NOU58496.1"/>
    <property type="molecule type" value="Genomic_DNA"/>
</dbReference>
<gene>
    <name evidence="3" type="ORF">ELS83_01610</name>
</gene>
<dbReference type="Gene3D" id="3.40.710.10">
    <property type="entry name" value="DD-peptidase/beta-lactamase superfamily"/>
    <property type="match status" value="1"/>
</dbReference>
<dbReference type="SUPFAM" id="SSF56601">
    <property type="entry name" value="beta-lactamase/transpeptidase-like"/>
    <property type="match status" value="1"/>
</dbReference>
<evidence type="ECO:0000313" key="4">
    <source>
        <dbReference type="Proteomes" id="UP000732105"/>
    </source>
</evidence>
<keyword evidence="3" id="KW-0378">Hydrolase</keyword>
<dbReference type="PANTHER" id="PTHR46825:SF9">
    <property type="entry name" value="BETA-LACTAMASE-RELATED DOMAIN-CONTAINING PROTEIN"/>
    <property type="match status" value="1"/>
</dbReference>
<protein>
    <submittedName>
        <fullName evidence="3">Class A beta-lactamase-related serine hydrolase</fullName>
    </submittedName>
</protein>
<reference evidence="3 4" key="1">
    <citation type="submission" date="2018-12" db="EMBL/GenBank/DDBJ databases">
        <title>Marinifilum JC070 sp. nov., a marine bacterium isolated from Yongle Blue Hole in the South China Sea.</title>
        <authorList>
            <person name="Fu T."/>
        </authorList>
    </citation>
    <scope>NUCLEOTIDE SEQUENCE [LARGE SCALE GENOMIC DNA]</scope>
    <source>
        <strain evidence="3 4">JC070</strain>
    </source>
</reference>
<dbReference type="Pfam" id="PF00144">
    <property type="entry name" value="Beta-lactamase"/>
    <property type="match status" value="1"/>
</dbReference>
<dbReference type="PROSITE" id="PS51257">
    <property type="entry name" value="PROKAR_LIPOPROTEIN"/>
    <property type="match status" value="1"/>
</dbReference>
<evidence type="ECO:0000313" key="3">
    <source>
        <dbReference type="EMBL" id="NOU58496.1"/>
    </source>
</evidence>
<evidence type="ECO:0000256" key="1">
    <source>
        <dbReference type="SAM" id="SignalP"/>
    </source>
</evidence>
<feature type="domain" description="Beta-lactamase-related" evidence="2">
    <location>
        <begin position="48"/>
        <end position="367"/>
    </location>
</feature>
<dbReference type="InterPro" id="IPR012338">
    <property type="entry name" value="Beta-lactam/transpept-like"/>
</dbReference>
<keyword evidence="4" id="KW-1185">Reference proteome</keyword>
<dbReference type="InterPro" id="IPR050491">
    <property type="entry name" value="AmpC-like"/>
</dbReference>
<comment type="caution">
    <text evidence="3">The sequence shown here is derived from an EMBL/GenBank/DDBJ whole genome shotgun (WGS) entry which is preliminary data.</text>
</comment>
<accession>A0ABX1WQY0</accession>
<feature type="signal peptide" evidence="1">
    <location>
        <begin position="1"/>
        <end position="25"/>
    </location>
</feature>
<keyword evidence="1" id="KW-0732">Signal</keyword>